<evidence type="ECO:0000256" key="12">
    <source>
        <dbReference type="PROSITE-ProRule" id="PRU10141"/>
    </source>
</evidence>
<dbReference type="AlphaFoldDB" id="A0A7J6W949"/>
<dbReference type="EMBL" id="JABWDY010019548">
    <property type="protein sequence ID" value="KAF5193821.1"/>
    <property type="molecule type" value="Genomic_DNA"/>
</dbReference>
<feature type="binding site" evidence="12">
    <location>
        <position position="205"/>
    </location>
    <ligand>
        <name>ATP</name>
        <dbReference type="ChEBI" id="CHEBI:30616"/>
    </ligand>
</feature>
<keyword evidence="9 12" id="KW-0067">ATP-binding</keyword>
<dbReference type="InterPro" id="IPR000719">
    <property type="entry name" value="Prot_kinase_dom"/>
</dbReference>
<keyword evidence="4 14" id="KW-0812">Transmembrane</keyword>
<evidence type="ECO:0000259" key="15">
    <source>
        <dbReference type="PROSITE" id="PS50011"/>
    </source>
</evidence>
<dbReference type="Pfam" id="PF01657">
    <property type="entry name" value="Stress-antifung"/>
    <property type="match status" value="1"/>
</dbReference>
<keyword evidence="18" id="KW-1185">Reference proteome</keyword>
<keyword evidence="6" id="KW-0677">Repeat</keyword>
<dbReference type="InterPro" id="IPR017441">
    <property type="entry name" value="Protein_kinase_ATP_BS"/>
</dbReference>
<gene>
    <name evidence="17" type="ORF">FRX31_016592</name>
</gene>
<comment type="subcellular location">
    <subcellularLocation>
        <location evidence="1">Membrane</location>
        <topology evidence="1">Single-pass membrane protein</topology>
    </subcellularLocation>
</comment>
<feature type="domain" description="Protein kinase" evidence="15">
    <location>
        <begin position="177"/>
        <end position="213"/>
    </location>
</feature>
<dbReference type="SUPFAM" id="SSF56112">
    <property type="entry name" value="Protein kinase-like (PK-like)"/>
    <property type="match status" value="1"/>
</dbReference>
<name>A0A7J6W949_THATH</name>
<evidence type="ECO:0000313" key="17">
    <source>
        <dbReference type="EMBL" id="KAF5193821.1"/>
    </source>
</evidence>
<evidence type="ECO:0000256" key="13">
    <source>
        <dbReference type="SAM" id="MobiDB-lite"/>
    </source>
</evidence>
<keyword evidence="7 12" id="KW-0547">Nucleotide-binding</keyword>
<feature type="domain" description="Gnk2-homologous" evidence="16">
    <location>
        <begin position="1"/>
        <end position="80"/>
    </location>
</feature>
<dbReference type="PANTHER" id="PTHR27002:SF1095">
    <property type="entry name" value="G-TYPE LECTIN S-RECEPTOR-LIKE SERINE_THREONINE-PROTEIN KINASE RKS1"/>
    <property type="match status" value="1"/>
</dbReference>
<feature type="compositionally biased region" description="Pro residues" evidence="13">
    <location>
        <begin position="87"/>
        <end position="97"/>
    </location>
</feature>
<evidence type="ECO:0000313" key="18">
    <source>
        <dbReference type="Proteomes" id="UP000554482"/>
    </source>
</evidence>
<evidence type="ECO:0000256" key="1">
    <source>
        <dbReference type="ARBA" id="ARBA00004167"/>
    </source>
</evidence>
<evidence type="ECO:0000256" key="7">
    <source>
        <dbReference type="ARBA" id="ARBA00022741"/>
    </source>
</evidence>
<evidence type="ECO:0000256" key="4">
    <source>
        <dbReference type="ARBA" id="ARBA00022692"/>
    </source>
</evidence>
<evidence type="ECO:0000256" key="3">
    <source>
        <dbReference type="ARBA" id="ARBA00022679"/>
    </source>
</evidence>
<dbReference type="CDD" id="cd23509">
    <property type="entry name" value="Gnk2-like"/>
    <property type="match status" value="1"/>
</dbReference>
<evidence type="ECO:0000256" key="10">
    <source>
        <dbReference type="ARBA" id="ARBA00022989"/>
    </source>
</evidence>
<dbReference type="Proteomes" id="UP000554482">
    <property type="component" value="Unassembled WGS sequence"/>
</dbReference>
<evidence type="ECO:0000256" key="14">
    <source>
        <dbReference type="SAM" id="Phobius"/>
    </source>
</evidence>
<protein>
    <submittedName>
        <fullName evidence="17">Cysteine-rich receptor-like protein kinase</fullName>
    </submittedName>
</protein>
<feature type="non-terminal residue" evidence="17">
    <location>
        <position position="1"/>
    </location>
</feature>
<dbReference type="PROSITE" id="PS51473">
    <property type="entry name" value="GNK2"/>
    <property type="match status" value="1"/>
</dbReference>
<dbReference type="OrthoDB" id="1909574at2759"/>
<accession>A0A7J6W949</accession>
<evidence type="ECO:0000256" key="6">
    <source>
        <dbReference type="ARBA" id="ARBA00022737"/>
    </source>
</evidence>
<dbReference type="Gene3D" id="3.30.200.20">
    <property type="entry name" value="Phosphorylase Kinase, domain 1"/>
    <property type="match status" value="1"/>
</dbReference>
<comment type="caution">
    <text evidence="17">The sequence shown here is derived from an EMBL/GenBank/DDBJ whole genome shotgun (WGS) entry which is preliminary data.</text>
</comment>
<dbReference type="InterPro" id="IPR002902">
    <property type="entry name" value="GNK2"/>
</dbReference>
<evidence type="ECO:0000259" key="16">
    <source>
        <dbReference type="PROSITE" id="PS51473"/>
    </source>
</evidence>
<dbReference type="InterPro" id="IPR011009">
    <property type="entry name" value="Kinase-like_dom_sf"/>
</dbReference>
<dbReference type="PROSITE" id="PS00107">
    <property type="entry name" value="PROTEIN_KINASE_ATP"/>
    <property type="match status" value="1"/>
</dbReference>
<evidence type="ECO:0000256" key="11">
    <source>
        <dbReference type="ARBA" id="ARBA00023136"/>
    </source>
</evidence>
<dbReference type="Gene3D" id="3.30.430.20">
    <property type="entry name" value="Gnk2 domain, C-X8-C-X2-C motif"/>
    <property type="match status" value="1"/>
</dbReference>
<dbReference type="GO" id="GO:0004674">
    <property type="term" value="F:protein serine/threonine kinase activity"/>
    <property type="evidence" value="ECO:0007669"/>
    <property type="project" value="UniProtKB-KW"/>
</dbReference>
<keyword evidence="5" id="KW-0732">Signal</keyword>
<feature type="transmembrane region" description="Helical" evidence="14">
    <location>
        <begin position="114"/>
        <end position="136"/>
    </location>
</feature>
<dbReference type="PROSITE" id="PS50011">
    <property type="entry name" value="PROTEIN_KINASE_DOM"/>
    <property type="match status" value="1"/>
</dbReference>
<evidence type="ECO:0000256" key="5">
    <source>
        <dbReference type="ARBA" id="ARBA00022729"/>
    </source>
</evidence>
<evidence type="ECO:0000256" key="8">
    <source>
        <dbReference type="ARBA" id="ARBA00022777"/>
    </source>
</evidence>
<dbReference type="PANTHER" id="PTHR27002">
    <property type="entry name" value="RECEPTOR-LIKE SERINE/THREONINE-PROTEIN KINASE SD1-8"/>
    <property type="match status" value="1"/>
</dbReference>
<reference evidence="17 18" key="1">
    <citation type="submission" date="2020-06" db="EMBL/GenBank/DDBJ databases">
        <title>Transcriptomic and genomic resources for Thalictrum thalictroides and T. hernandezii: Facilitating candidate gene discovery in an emerging model plant lineage.</title>
        <authorList>
            <person name="Arias T."/>
            <person name="Riano-Pachon D.M."/>
            <person name="Di Stilio V.S."/>
        </authorList>
    </citation>
    <scope>NUCLEOTIDE SEQUENCE [LARGE SCALE GENOMIC DNA]</scope>
    <source>
        <strain evidence="18">cv. WT478/WT964</strain>
        <tissue evidence="17">Leaves</tissue>
    </source>
</reference>
<evidence type="ECO:0000256" key="9">
    <source>
        <dbReference type="ARBA" id="ARBA00022840"/>
    </source>
</evidence>
<evidence type="ECO:0000256" key="2">
    <source>
        <dbReference type="ARBA" id="ARBA00022527"/>
    </source>
</evidence>
<dbReference type="GO" id="GO:0005524">
    <property type="term" value="F:ATP binding"/>
    <property type="evidence" value="ECO:0007669"/>
    <property type="project" value="UniProtKB-UniRule"/>
</dbReference>
<keyword evidence="2" id="KW-0723">Serine/threonine-protein kinase</keyword>
<organism evidence="17 18">
    <name type="scientific">Thalictrum thalictroides</name>
    <name type="common">Rue-anemone</name>
    <name type="synonym">Anemone thalictroides</name>
    <dbReference type="NCBI Taxonomy" id="46969"/>
    <lineage>
        <taxon>Eukaryota</taxon>
        <taxon>Viridiplantae</taxon>
        <taxon>Streptophyta</taxon>
        <taxon>Embryophyta</taxon>
        <taxon>Tracheophyta</taxon>
        <taxon>Spermatophyta</taxon>
        <taxon>Magnoliopsida</taxon>
        <taxon>Ranunculales</taxon>
        <taxon>Ranunculaceae</taxon>
        <taxon>Thalictroideae</taxon>
        <taxon>Thalictrum</taxon>
    </lineage>
</organism>
<keyword evidence="17" id="KW-0675">Receptor</keyword>
<proteinExistence type="predicted"/>
<dbReference type="InterPro" id="IPR038408">
    <property type="entry name" value="GNK2_sf"/>
</dbReference>
<feature type="region of interest" description="Disordered" evidence="13">
    <location>
        <begin position="85"/>
        <end position="107"/>
    </location>
</feature>
<keyword evidence="10 14" id="KW-1133">Transmembrane helix</keyword>
<dbReference type="GO" id="GO:0005886">
    <property type="term" value="C:plasma membrane"/>
    <property type="evidence" value="ECO:0007669"/>
    <property type="project" value="TreeGrafter"/>
</dbReference>
<keyword evidence="3" id="KW-0808">Transferase</keyword>
<keyword evidence="11 14" id="KW-0472">Membrane</keyword>
<keyword evidence="8 17" id="KW-0418">Kinase</keyword>
<sequence length="213" mass="23532">MSNLSNTAASTPSRYDSGSTTYTDFNNIYGLVECTRDLSTNDCFSCLRSLISWIPGCCNRSTGAQIFSTTCYLRYERIPFMDSSLQSPPPPLPPVNASPPESNTGDTKGKSTNIVVIVVPIIVAVLLSAICFYFILMRIRRNKKKKTPELIYEQDEMRSEDSLQFDLNMIRTATNNFSDANKLGEGGFGAVYKGALFDGQMIAVKRLSKNSGQ</sequence>